<evidence type="ECO:0000313" key="1">
    <source>
        <dbReference type="EMBL" id="CAB4196840.1"/>
    </source>
</evidence>
<proteinExistence type="predicted"/>
<gene>
    <name evidence="1" type="ORF">UFOVP1290_360</name>
</gene>
<organism evidence="1">
    <name type="scientific">uncultured Caudovirales phage</name>
    <dbReference type="NCBI Taxonomy" id="2100421"/>
    <lineage>
        <taxon>Viruses</taxon>
        <taxon>Duplodnaviria</taxon>
        <taxon>Heunggongvirae</taxon>
        <taxon>Uroviricota</taxon>
        <taxon>Caudoviricetes</taxon>
        <taxon>Peduoviridae</taxon>
        <taxon>Maltschvirus</taxon>
        <taxon>Maltschvirus maltsch</taxon>
    </lineage>
</organism>
<name>A0A6J5RH69_9CAUD</name>
<accession>A0A6J5RH69</accession>
<sequence length="58" mass="6839">MNSPIIITSKGQVKKINKFWHDLKNTFALINNFKIKPAKFLMNESDYKAILDWQKVTK</sequence>
<reference evidence="1" key="1">
    <citation type="submission" date="2020-05" db="EMBL/GenBank/DDBJ databases">
        <authorList>
            <person name="Chiriac C."/>
            <person name="Salcher M."/>
            <person name="Ghai R."/>
            <person name="Kavagutti S V."/>
        </authorList>
    </citation>
    <scope>NUCLEOTIDE SEQUENCE</scope>
</reference>
<dbReference type="EMBL" id="LR797252">
    <property type="protein sequence ID" value="CAB4196840.1"/>
    <property type="molecule type" value="Genomic_DNA"/>
</dbReference>
<protein>
    <submittedName>
        <fullName evidence="1">Uncharacterized protein</fullName>
    </submittedName>
</protein>